<evidence type="ECO:0000256" key="7">
    <source>
        <dbReference type="ARBA" id="ARBA00022630"/>
    </source>
</evidence>
<dbReference type="Gene3D" id="3.30.465.10">
    <property type="match status" value="1"/>
</dbReference>
<evidence type="ECO:0000256" key="12">
    <source>
        <dbReference type="ARBA" id="ARBA00023002"/>
    </source>
</evidence>
<evidence type="ECO:0000256" key="13">
    <source>
        <dbReference type="ARBA" id="ARBA00023306"/>
    </source>
</evidence>
<dbReference type="PANTHER" id="PTHR21071:SF4">
    <property type="entry name" value="UDP-N-ACETYLENOLPYRUVOYLGLUCOSAMINE REDUCTASE"/>
    <property type="match status" value="1"/>
</dbReference>
<dbReference type="AlphaFoldDB" id="A0A1G1Z047"/>
<dbReference type="InterPro" id="IPR036318">
    <property type="entry name" value="FAD-bd_PCMH-like_sf"/>
</dbReference>
<evidence type="ECO:0000256" key="10">
    <source>
        <dbReference type="ARBA" id="ARBA00022960"/>
    </source>
</evidence>
<dbReference type="HAMAP" id="MF_00037">
    <property type="entry name" value="MurB"/>
    <property type="match status" value="1"/>
</dbReference>
<dbReference type="GO" id="GO:0051301">
    <property type="term" value="P:cell division"/>
    <property type="evidence" value="ECO:0007669"/>
    <property type="project" value="UniProtKB-KW"/>
</dbReference>
<keyword evidence="14 16" id="KW-0961">Cell wall biogenesis/degradation</keyword>
<feature type="active site" evidence="16">
    <location>
        <position position="301"/>
    </location>
</feature>
<comment type="subcellular location">
    <subcellularLocation>
        <location evidence="3 16">Cytoplasm</location>
    </subcellularLocation>
</comment>
<dbReference type="GO" id="GO:0071555">
    <property type="term" value="P:cell wall organization"/>
    <property type="evidence" value="ECO:0007669"/>
    <property type="project" value="UniProtKB-KW"/>
</dbReference>
<dbReference type="InterPro" id="IPR011601">
    <property type="entry name" value="MurB_C"/>
</dbReference>
<comment type="caution">
    <text evidence="18">The sequence shown here is derived from an EMBL/GenBank/DDBJ whole genome shotgun (WGS) entry which is preliminary data.</text>
</comment>
<evidence type="ECO:0000256" key="14">
    <source>
        <dbReference type="ARBA" id="ARBA00023316"/>
    </source>
</evidence>
<dbReference type="GO" id="GO:0005829">
    <property type="term" value="C:cytosol"/>
    <property type="evidence" value="ECO:0007669"/>
    <property type="project" value="TreeGrafter"/>
</dbReference>
<evidence type="ECO:0000256" key="8">
    <source>
        <dbReference type="ARBA" id="ARBA00022827"/>
    </source>
</evidence>
<dbReference type="Proteomes" id="UP000178651">
    <property type="component" value="Unassembled WGS sequence"/>
</dbReference>
<evidence type="ECO:0000313" key="19">
    <source>
        <dbReference type="Proteomes" id="UP000178651"/>
    </source>
</evidence>
<keyword evidence="10 16" id="KW-0133">Cell shape</keyword>
<protein>
    <recommendedName>
        <fullName evidence="16">UDP-N-acetylenolpyruvoylglucosamine reductase</fullName>
        <ecNumber evidence="16">1.3.1.98</ecNumber>
    </recommendedName>
    <alternativeName>
        <fullName evidence="16">UDP-N-acetylmuramate dehydrogenase</fullName>
    </alternativeName>
</protein>
<organism evidence="18 19">
    <name type="scientific">Candidatus Colwellbacteria bacterium RIFCSPHIGHO2_02_FULL_43_15</name>
    <dbReference type="NCBI Taxonomy" id="1797686"/>
    <lineage>
        <taxon>Bacteria</taxon>
        <taxon>Candidatus Colwelliibacteriota</taxon>
    </lineage>
</organism>
<dbReference type="EMBL" id="MHIU01000015">
    <property type="protein sequence ID" value="OGY57914.1"/>
    <property type="molecule type" value="Genomic_DNA"/>
</dbReference>
<feature type="domain" description="FAD-binding PCMH-type" evidence="17">
    <location>
        <begin position="14"/>
        <end position="180"/>
    </location>
</feature>
<keyword evidence="12 16" id="KW-0560">Oxidoreductase</keyword>
<dbReference type="NCBIfam" id="NF010480">
    <property type="entry name" value="PRK13905.1"/>
    <property type="match status" value="1"/>
</dbReference>
<dbReference type="Pfam" id="PF02873">
    <property type="entry name" value="MurB_C"/>
    <property type="match status" value="1"/>
</dbReference>
<dbReference type="SUPFAM" id="SSF56194">
    <property type="entry name" value="Uridine diphospho-N-Acetylenolpyruvylglucosamine reductase, MurB, C-terminal domain"/>
    <property type="match status" value="1"/>
</dbReference>
<evidence type="ECO:0000256" key="1">
    <source>
        <dbReference type="ARBA" id="ARBA00001974"/>
    </source>
</evidence>
<feature type="active site" evidence="16">
    <location>
        <position position="158"/>
    </location>
</feature>
<dbReference type="GO" id="GO:0008360">
    <property type="term" value="P:regulation of cell shape"/>
    <property type="evidence" value="ECO:0007669"/>
    <property type="project" value="UniProtKB-KW"/>
</dbReference>
<dbReference type="InterPro" id="IPR016166">
    <property type="entry name" value="FAD-bd_PCMH"/>
</dbReference>
<comment type="pathway">
    <text evidence="4 16">Cell wall biogenesis; peptidoglycan biosynthesis.</text>
</comment>
<dbReference type="GO" id="GO:0009252">
    <property type="term" value="P:peptidoglycan biosynthetic process"/>
    <property type="evidence" value="ECO:0007669"/>
    <property type="project" value="UniProtKB-UniRule"/>
</dbReference>
<accession>A0A1G1Z047</accession>
<keyword evidence="9 16" id="KW-0521">NADP</keyword>
<dbReference type="GO" id="GO:0071949">
    <property type="term" value="F:FAD binding"/>
    <property type="evidence" value="ECO:0007669"/>
    <property type="project" value="InterPro"/>
</dbReference>
<evidence type="ECO:0000313" key="18">
    <source>
        <dbReference type="EMBL" id="OGY57914.1"/>
    </source>
</evidence>
<evidence type="ECO:0000256" key="2">
    <source>
        <dbReference type="ARBA" id="ARBA00003921"/>
    </source>
</evidence>
<name>A0A1G1Z047_9BACT</name>
<evidence type="ECO:0000256" key="3">
    <source>
        <dbReference type="ARBA" id="ARBA00004496"/>
    </source>
</evidence>
<dbReference type="InterPro" id="IPR006094">
    <property type="entry name" value="Oxid_FAD_bind_N"/>
</dbReference>
<evidence type="ECO:0000256" key="11">
    <source>
        <dbReference type="ARBA" id="ARBA00022984"/>
    </source>
</evidence>
<sequence length="310" mass="34025">MERKVSLKKLSSFRIGGEAEFFLRPKNISEISEAVIEAKQKSIPLFILGGSTNILWPDDGFEGLIIKPVSGTLEFQGDEVTAGAGILISELLPIVLSRGLSGLEWAGGLPGTLGGAIRGNAGAFGGETKDSIKEVVSFDMDKLEVIKRDRSSCSFDYRTSVFKTKGNEIILEATLALKPGNKETIQKEIEGRVNYRRERHPMEHPNVGSIFKNVPVASYKNLDLERFKKVIKQDPFPVIPTAFLIAETGLKGVSCGGAMISPKHPNFIVNVLDAEAQDVKDLINLVKVEVYDKFDIKLEEEILILPENPS</sequence>
<dbReference type="Gene3D" id="3.90.78.10">
    <property type="entry name" value="UDP-N-acetylenolpyruvoylglucosamine reductase, C-terminal domain"/>
    <property type="match status" value="1"/>
</dbReference>
<dbReference type="UniPathway" id="UPA00219"/>
<keyword evidence="11 16" id="KW-0573">Peptidoglycan synthesis</keyword>
<comment type="similarity">
    <text evidence="16">Belongs to the MurB family.</text>
</comment>
<evidence type="ECO:0000259" key="17">
    <source>
        <dbReference type="PROSITE" id="PS51387"/>
    </source>
</evidence>
<dbReference type="InterPro" id="IPR003170">
    <property type="entry name" value="MurB"/>
</dbReference>
<evidence type="ECO:0000256" key="6">
    <source>
        <dbReference type="ARBA" id="ARBA00022618"/>
    </source>
</evidence>
<keyword evidence="13 16" id="KW-0131">Cell cycle</keyword>
<dbReference type="Gene3D" id="3.30.43.10">
    <property type="entry name" value="Uridine Diphospho-n-acetylenolpyruvylglucosamine Reductase, domain 2"/>
    <property type="match status" value="1"/>
</dbReference>
<dbReference type="GO" id="GO:0008762">
    <property type="term" value="F:UDP-N-acetylmuramate dehydrogenase activity"/>
    <property type="evidence" value="ECO:0007669"/>
    <property type="project" value="UniProtKB-UniRule"/>
</dbReference>
<evidence type="ECO:0000256" key="9">
    <source>
        <dbReference type="ARBA" id="ARBA00022857"/>
    </source>
</evidence>
<evidence type="ECO:0000256" key="16">
    <source>
        <dbReference type="HAMAP-Rule" id="MF_00037"/>
    </source>
</evidence>
<dbReference type="InterPro" id="IPR036635">
    <property type="entry name" value="MurB_C_sf"/>
</dbReference>
<reference evidence="18 19" key="1">
    <citation type="journal article" date="2016" name="Nat. Commun.">
        <title>Thousands of microbial genomes shed light on interconnected biogeochemical processes in an aquifer system.</title>
        <authorList>
            <person name="Anantharaman K."/>
            <person name="Brown C.T."/>
            <person name="Hug L.A."/>
            <person name="Sharon I."/>
            <person name="Castelle C.J."/>
            <person name="Probst A.J."/>
            <person name="Thomas B.C."/>
            <person name="Singh A."/>
            <person name="Wilkins M.J."/>
            <person name="Karaoz U."/>
            <person name="Brodie E.L."/>
            <person name="Williams K.H."/>
            <person name="Hubbard S.S."/>
            <person name="Banfield J.F."/>
        </authorList>
    </citation>
    <scope>NUCLEOTIDE SEQUENCE [LARGE SCALE GENOMIC DNA]</scope>
</reference>
<comment type="function">
    <text evidence="2 16">Cell wall formation.</text>
</comment>
<dbReference type="EC" id="1.3.1.98" evidence="16"/>
<comment type="catalytic activity">
    <reaction evidence="15 16">
        <text>UDP-N-acetyl-alpha-D-muramate + NADP(+) = UDP-N-acetyl-3-O-(1-carboxyvinyl)-alpha-D-glucosamine + NADPH + H(+)</text>
        <dbReference type="Rhea" id="RHEA:12248"/>
        <dbReference type="ChEBI" id="CHEBI:15378"/>
        <dbReference type="ChEBI" id="CHEBI:57783"/>
        <dbReference type="ChEBI" id="CHEBI:58349"/>
        <dbReference type="ChEBI" id="CHEBI:68483"/>
        <dbReference type="ChEBI" id="CHEBI:70757"/>
        <dbReference type="EC" id="1.3.1.98"/>
    </reaction>
</comment>
<proteinExistence type="inferred from homology"/>
<feature type="active site" description="Proton donor" evidence="16">
    <location>
        <position position="209"/>
    </location>
</feature>
<evidence type="ECO:0000256" key="15">
    <source>
        <dbReference type="ARBA" id="ARBA00048914"/>
    </source>
</evidence>
<dbReference type="NCBIfam" id="TIGR00179">
    <property type="entry name" value="murB"/>
    <property type="match status" value="1"/>
</dbReference>
<dbReference type="Pfam" id="PF01565">
    <property type="entry name" value="FAD_binding_4"/>
    <property type="match status" value="1"/>
</dbReference>
<dbReference type="InterPro" id="IPR016169">
    <property type="entry name" value="FAD-bd_PCMH_sub2"/>
</dbReference>
<evidence type="ECO:0000256" key="4">
    <source>
        <dbReference type="ARBA" id="ARBA00004752"/>
    </source>
</evidence>
<keyword evidence="8 16" id="KW-0274">FAD</keyword>
<comment type="cofactor">
    <cofactor evidence="1 16">
        <name>FAD</name>
        <dbReference type="ChEBI" id="CHEBI:57692"/>
    </cofactor>
</comment>
<dbReference type="PROSITE" id="PS51387">
    <property type="entry name" value="FAD_PCMH"/>
    <property type="match status" value="1"/>
</dbReference>
<dbReference type="SUPFAM" id="SSF56176">
    <property type="entry name" value="FAD-binding/transporter-associated domain-like"/>
    <property type="match status" value="1"/>
</dbReference>
<keyword evidence="7 16" id="KW-0285">Flavoprotein</keyword>
<evidence type="ECO:0000256" key="5">
    <source>
        <dbReference type="ARBA" id="ARBA00022490"/>
    </source>
</evidence>
<keyword evidence="6 16" id="KW-0132">Cell division</keyword>
<dbReference type="PANTHER" id="PTHR21071">
    <property type="entry name" value="UDP-N-ACETYLENOLPYRUVOYLGLUCOSAMINE REDUCTASE"/>
    <property type="match status" value="1"/>
</dbReference>
<gene>
    <name evidence="16" type="primary">murB</name>
    <name evidence="18" type="ORF">A3D47_00835</name>
</gene>
<dbReference type="InterPro" id="IPR016167">
    <property type="entry name" value="FAD-bd_PCMH_sub1"/>
</dbReference>
<keyword evidence="5 16" id="KW-0963">Cytoplasm</keyword>